<dbReference type="Proteomes" id="UP001501358">
    <property type="component" value="Unassembled WGS sequence"/>
</dbReference>
<evidence type="ECO:0000256" key="2">
    <source>
        <dbReference type="ARBA" id="ARBA00022729"/>
    </source>
</evidence>
<dbReference type="InterPro" id="IPR012336">
    <property type="entry name" value="Thioredoxin-like_fold"/>
</dbReference>
<feature type="region of interest" description="Disordered" evidence="6">
    <location>
        <begin position="1"/>
        <end position="34"/>
    </location>
</feature>
<keyword evidence="4" id="KW-1015">Disulfide bond</keyword>
<dbReference type="Pfam" id="PF13462">
    <property type="entry name" value="Thioredoxin_4"/>
    <property type="match status" value="1"/>
</dbReference>
<dbReference type="InterPro" id="IPR006311">
    <property type="entry name" value="TAT_signal"/>
</dbReference>
<evidence type="ECO:0000259" key="7">
    <source>
        <dbReference type="Pfam" id="PF13462"/>
    </source>
</evidence>
<feature type="compositionally biased region" description="Basic and acidic residues" evidence="6">
    <location>
        <begin position="255"/>
        <end position="266"/>
    </location>
</feature>
<dbReference type="InterPro" id="IPR036249">
    <property type="entry name" value="Thioredoxin-like_sf"/>
</dbReference>
<gene>
    <name evidence="8" type="ORF">GCM10010406_46420</name>
</gene>
<keyword evidence="9" id="KW-1185">Reference proteome</keyword>
<feature type="domain" description="Thioredoxin-like fold" evidence="7">
    <location>
        <begin position="78"/>
        <end position="262"/>
    </location>
</feature>
<proteinExistence type="inferred from homology"/>
<protein>
    <submittedName>
        <fullName evidence="8">DsbA family protein</fullName>
    </submittedName>
</protein>
<organism evidence="8 9">
    <name type="scientific">Streptomyces thermolineatus</name>
    <dbReference type="NCBI Taxonomy" id="44033"/>
    <lineage>
        <taxon>Bacteria</taxon>
        <taxon>Bacillati</taxon>
        <taxon>Actinomycetota</taxon>
        <taxon>Actinomycetes</taxon>
        <taxon>Kitasatosporales</taxon>
        <taxon>Streptomycetaceae</taxon>
        <taxon>Streptomyces</taxon>
    </lineage>
</organism>
<dbReference type="PANTHER" id="PTHR13887">
    <property type="entry name" value="GLUTATHIONE S-TRANSFERASE KAPPA"/>
    <property type="match status" value="1"/>
</dbReference>
<evidence type="ECO:0000256" key="5">
    <source>
        <dbReference type="ARBA" id="ARBA00023284"/>
    </source>
</evidence>
<accession>A0ABN3MM40</accession>
<dbReference type="PROSITE" id="PS51318">
    <property type="entry name" value="TAT"/>
    <property type="match status" value="1"/>
</dbReference>
<feature type="region of interest" description="Disordered" evidence="6">
    <location>
        <begin position="245"/>
        <end position="266"/>
    </location>
</feature>
<dbReference type="SUPFAM" id="SSF52833">
    <property type="entry name" value="Thioredoxin-like"/>
    <property type="match status" value="1"/>
</dbReference>
<dbReference type="CDD" id="cd02972">
    <property type="entry name" value="DsbA_family"/>
    <property type="match status" value="1"/>
</dbReference>
<evidence type="ECO:0000256" key="6">
    <source>
        <dbReference type="SAM" id="MobiDB-lite"/>
    </source>
</evidence>
<keyword evidence="3" id="KW-0560">Oxidoreductase</keyword>
<evidence type="ECO:0000256" key="1">
    <source>
        <dbReference type="ARBA" id="ARBA00005791"/>
    </source>
</evidence>
<comment type="caution">
    <text evidence="8">The sequence shown here is derived from an EMBL/GenBank/DDBJ whole genome shotgun (WGS) entry which is preliminary data.</text>
</comment>
<feature type="compositionally biased region" description="Basic and acidic residues" evidence="6">
    <location>
        <begin position="15"/>
        <end position="31"/>
    </location>
</feature>
<feature type="compositionally biased region" description="Polar residues" evidence="6">
    <location>
        <begin position="1"/>
        <end position="14"/>
    </location>
</feature>
<dbReference type="PANTHER" id="PTHR13887:SF14">
    <property type="entry name" value="DISULFIDE BOND FORMATION PROTEIN D"/>
    <property type="match status" value="1"/>
</dbReference>
<evidence type="ECO:0000256" key="4">
    <source>
        <dbReference type="ARBA" id="ARBA00023157"/>
    </source>
</evidence>
<evidence type="ECO:0000256" key="3">
    <source>
        <dbReference type="ARBA" id="ARBA00023002"/>
    </source>
</evidence>
<evidence type="ECO:0000313" key="9">
    <source>
        <dbReference type="Proteomes" id="UP001501358"/>
    </source>
</evidence>
<keyword evidence="2" id="KW-0732">Signal</keyword>
<name>A0ABN3MM40_9ACTN</name>
<dbReference type="EMBL" id="BAAATA010000036">
    <property type="protein sequence ID" value="GAA2504529.1"/>
    <property type="molecule type" value="Genomic_DNA"/>
</dbReference>
<sequence>MDNTMSSRNNWENKQSARERMRIERERQAKRDKTRRQLLAGGAVVAVLAIAGGIGVAVASMGEDDRPLVVPANATGENGTTVVYGDKNAKNTVDVYEDMRCPFCAQFEQANGKTLTKLADDESLSLKVEYNFGTFIDSNAGGEGSTNALTALGAALNESTDAFVAYHQVLFENHPEETDDKYGDDAYLVELAQKVPALKGNKDFEKAVKDGTYEAWAAKVSEKFNENDISGTPTVEVNGEKIEVLGSTGPVGPEEFTKQVKDRLKD</sequence>
<keyword evidence="5" id="KW-0676">Redox-active center</keyword>
<evidence type="ECO:0000313" key="8">
    <source>
        <dbReference type="EMBL" id="GAA2504529.1"/>
    </source>
</evidence>
<reference evidence="8 9" key="1">
    <citation type="journal article" date="2019" name="Int. J. Syst. Evol. Microbiol.">
        <title>The Global Catalogue of Microorganisms (GCM) 10K type strain sequencing project: providing services to taxonomists for standard genome sequencing and annotation.</title>
        <authorList>
            <consortium name="The Broad Institute Genomics Platform"/>
            <consortium name="The Broad Institute Genome Sequencing Center for Infectious Disease"/>
            <person name="Wu L."/>
            <person name="Ma J."/>
        </authorList>
    </citation>
    <scope>NUCLEOTIDE SEQUENCE [LARGE SCALE GENOMIC DNA]</scope>
    <source>
        <strain evidence="8 9">JCM 6307</strain>
    </source>
</reference>
<comment type="similarity">
    <text evidence="1">Belongs to the thioredoxin family. DsbA subfamily.</text>
</comment>
<dbReference type="Gene3D" id="3.40.30.10">
    <property type="entry name" value="Glutaredoxin"/>
    <property type="match status" value="1"/>
</dbReference>